<protein>
    <submittedName>
        <fullName evidence="1">Uncharacterized protein</fullName>
    </submittedName>
</protein>
<dbReference type="AlphaFoldDB" id="A0A0F9N718"/>
<sequence>MILIIGYGSLMSRFGIDRKQSTREIDVFNPFIVRFNGFRGFNTIKDHYMDIGKNFNPVGEQVNINGAIDESGNSFECLAYYINDEDLYKIKRREGYPAELIDKIKDSLSNYNEKNNQDINIATFLWNFYPYQEGKANYHNKILRYRKNLGSYVDNNVINQTCYIPHPIKVKCQKNKFGLISIRTDIGAKKDFNNDIRLMTISEVTHSKSPPRESYFLECILGGVHGIDVRDLLSGLNPNDQEKYCIIKNLEEKIHEEWNKTQDWIFHEDDLFVNLKRSGILEYFPNLFS</sequence>
<evidence type="ECO:0000313" key="1">
    <source>
        <dbReference type="EMBL" id="KKN13729.1"/>
    </source>
</evidence>
<comment type="caution">
    <text evidence="1">The sequence shown here is derived from an EMBL/GenBank/DDBJ whole genome shotgun (WGS) entry which is preliminary data.</text>
</comment>
<reference evidence="1" key="1">
    <citation type="journal article" date="2015" name="Nature">
        <title>Complex archaea that bridge the gap between prokaryotes and eukaryotes.</title>
        <authorList>
            <person name="Spang A."/>
            <person name="Saw J.H."/>
            <person name="Jorgensen S.L."/>
            <person name="Zaremba-Niedzwiedzka K."/>
            <person name="Martijn J."/>
            <person name="Lind A.E."/>
            <person name="van Eijk R."/>
            <person name="Schleper C."/>
            <person name="Guy L."/>
            <person name="Ettema T.J."/>
        </authorList>
    </citation>
    <scope>NUCLEOTIDE SEQUENCE</scope>
</reference>
<accession>A0A0F9N718</accession>
<proteinExistence type="predicted"/>
<name>A0A0F9N718_9ZZZZ</name>
<gene>
    <name evidence="1" type="ORF">LCGC14_1003490</name>
</gene>
<organism evidence="1">
    <name type="scientific">marine sediment metagenome</name>
    <dbReference type="NCBI Taxonomy" id="412755"/>
    <lineage>
        <taxon>unclassified sequences</taxon>
        <taxon>metagenomes</taxon>
        <taxon>ecological metagenomes</taxon>
    </lineage>
</organism>
<dbReference type="EMBL" id="LAZR01003891">
    <property type="protein sequence ID" value="KKN13729.1"/>
    <property type="molecule type" value="Genomic_DNA"/>
</dbReference>